<dbReference type="Proteomes" id="UP000293874">
    <property type="component" value="Unassembled WGS sequence"/>
</dbReference>
<evidence type="ECO:0000313" key="4">
    <source>
        <dbReference type="Proteomes" id="UP000293874"/>
    </source>
</evidence>
<gene>
    <name evidence="3" type="ORF">EV199_0344</name>
</gene>
<dbReference type="InterPro" id="IPR037066">
    <property type="entry name" value="Plug_dom_sf"/>
</dbReference>
<dbReference type="InterPro" id="IPR023997">
    <property type="entry name" value="TonB-dep_OMP_SusC/RagA_CS"/>
</dbReference>
<name>A0A4V2F1P5_9BACT</name>
<keyword evidence="1" id="KW-1134">Transmembrane beta strand</keyword>
<dbReference type="AlphaFoldDB" id="A0A4V2F1P5"/>
<dbReference type="SUPFAM" id="SSF56935">
    <property type="entry name" value="Porins"/>
    <property type="match status" value="1"/>
</dbReference>
<keyword evidence="1" id="KW-0813">Transport</keyword>
<dbReference type="SUPFAM" id="SSF49464">
    <property type="entry name" value="Carboxypeptidase regulatory domain-like"/>
    <property type="match status" value="1"/>
</dbReference>
<comment type="caution">
    <text evidence="3">The sequence shown here is derived from an EMBL/GenBank/DDBJ whole genome shotgun (WGS) entry which is preliminary data.</text>
</comment>
<dbReference type="PROSITE" id="PS52016">
    <property type="entry name" value="TONB_DEPENDENT_REC_3"/>
    <property type="match status" value="1"/>
</dbReference>
<proteinExistence type="inferred from homology"/>
<evidence type="ECO:0000259" key="2">
    <source>
        <dbReference type="Pfam" id="PF07715"/>
    </source>
</evidence>
<keyword evidence="4" id="KW-1185">Reference proteome</keyword>
<keyword evidence="1" id="KW-0812">Transmembrane</keyword>
<evidence type="ECO:0000313" key="3">
    <source>
        <dbReference type="EMBL" id="RZS74496.1"/>
    </source>
</evidence>
<dbReference type="GO" id="GO:0009279">
    <property type="term" value="C:cell outer membrane"/>
    <property type="evidence" value="ECO:0007669"/>
    <property type="project" value="UniProtKB-SubCell"/>
</dbReference>
<dbReference type="EMBL" id="SGXA01000001">
    <property type="protein sequence ID" value="RZS74496.1"/>
    <property type="molecule type" value="Genomic_DNA"/>
</dbReference>
<sequence>MQCSGWQAKIMSKTATNDRSAGSFLLTGKEDIRLWAPMLKVMKLLSFLLFIVCMTVAARPKAQTVSLSIKDAPMAEVFTAIKKQTGFEVAGNLMALKKARPVTVSVKDMPLETFLQLLFRDQPLTFRLDGQNIFLLEKPGGSPVNNKQGIEAEDLPPPTTDISGRILSAATGEAVASASILVKGQKSGTSSDRLGKFSLSGLTDNVVLEISSIGFKPVAIPLGKLLALENGKTLSIDKTIVRKTGSEFTFFLLAADVEMDETVVTAYGKTTRRLATGNIATIKGEEIQRQPVMGVLQALVGRVPGMVVSPSSGNAAAPVSVTIRGRNTINQYSVGDPLYVIDGVPFTFLNASKQTELLDVSTGIVQGGLTNTNGENPLFSINPADIERIEVFKDADATAIYGSRGANGVILITTKRAKAGPPRLDISVNYGLKFNQRYPKLLNTQEYLAIRKEALRNDGIIPDKFNAPDLVVWDSTKFTDWQRELIGTGNTLNVNVGIGGGNSQSSYSLSAAYVSQQEIMNNGGKNIRGNVNMNFNHSGLNQKFKLRLGNTISLTDSRAYALGNITALPPNAPDIYTEKGEFNFVPYRGQQTSIFPFSGLKVPSDSRTINLRSNMNVSYEILNGLIVSTLAGFNFSSNENIRITPGISQDTFYKTNPGAFYGRSANKGFSLEPQIAYATTIGKGRLQVQLIGTYNSLTTRGETIEGRNFANDALMKSYNNAGTRLISEGYKEYKYVSGAGILNYNWNNKYIVNLNLKRDGSSRFGPGKQFGNFYSVGASWIASEEGWLKDRLPSWLDFIKFRGSYGITGSDVGKDYEYLSRWGTASVLYSPLPLFKYNGMDAFHVLRPLAQDFHWESTRKSEISTSLAFFDYLFTLDISTYRNVSSDQLTEIPTPTYTGFDNTVTNWQAKVANTGLEINLEAKFIQKKDMSLSMRAGYSRNRNRLLDFPNLAQSHYKSSLKIGYPVNVEYLLKYTGIDPLTGSYTFEDLNKDGTINSGAGAIPSTYNDDRYIIMSRTRKYDLNGGLVFSYKGLMVTAGFEYVNTLQEDPYLSAVVGGMFNISLPSEISEKHWKNPGDQAKYPRYTTTPTGINKSPFNKSDGKYVNGSFFRMNSLAISYSLPQNWCKKVGMNNASFSIQTSNIFYITPYEGLDPEIKSGVYSTPIPRTIESSLRFSF</sequence>
<keyword evidence="1" id="KW-0472">Membrane</keyword>
<keyword evidence="1" id="KW-0998">Cell outer membrane</keyword>
<dbReference type="InterPro" id="IPR008969">
    <property type="entry name" value="CarboxyPept-like_regulatory"/>
</dbReference>
<dbReference type="Pfam" id="PF13715">
    <property type="entry name" value="CarbopepD_reg_2"/>
    <property type="match status" value="1"/>
</dbReference>
<dbReference type="NCBIfam" id="TIGR04056">
    <property type="entry name" value="OMP_RagA_SusC"/>
    <property type="match status" value="1"/>
</dbReference>
<dbReference type="Pfam" id="PF07715">
    <property type="entry name" value="Plug"/>
    <property type="match status" value="1"/>
</dbReference>
<comment type="subcellular location">
    <subcellularLocation>
        <location evidence="1">Cell outer membrane</location>
        <topology evidence="1">Multi-pass membrane protein</topology>
    </subcellularLocation>
</comment>
<comment type="similarity">
    <text evidence="1">Belongs to the TonB-dependent receptor family.</text>
</comment>
<dbReference type="Gene3D" id="2.170.130.10">
    <property type="entry name" value="TonB-dependent receptor, plug domain"/>
    <property type="match status" value="1"/>
</dbReference>
<organism evidence="3 4">
    <name type="scientific">Pseudobacter ginsenosidimutans</name>
    <dbReference type="NCBI Taxonomy" id="661488"/>
    <lineage>
        <taxon>Bacteria</taxon>
        <taxon>Pseudomonadati</taxon>
        <taxon>Bacteroidota</taxon>
        <taxon>Chitinophagia</taxon>
        <taxon>Chitinophagales</taxon>
        <taxon>Chitinophagaceae</taxon>
        <taxon>Pseudobacter</taxon>
    </lineage>
</organism>
<dbReference type="InterPro" id="IPR023996">
    <property type="entry name" value="TonB-dep_OMP_SusC/RagA"/>
</dbReference>
<reference evidence="3 4" key="1">
    <citation type="submission" date="2019-02" db="EMBL/GenBank/DDBJ databases">
        <title>Genomic Encyclopedia of Type Strains, Phase IV (KMG-IV): sequencing the most valuable type-strain genomes for metagenomic binning, comparative biology and taxonomic classification.</title>
        <authorList>
            <person name="Goeker M."/>
        </authorList>
    </citation>
    <scope>NUCLEOTIDE SEQUENCE [LARGE SCALE GENOMIC DNA]</scope>
    <source>
        <strain evidence="3 4">DSM 18116</strain>
    </source>
</reference>
<evidence type="ECO:0000256" key="1">
    <source>
        <dbReference type="PROSITE-ProRule" id="PRU01360"/>
    </source>
</evidence>
<dbReference type="InterPro" id="IPR012910">
    <property type="entry name" value="Plug_dom"/>
</dbReference>
<accession>A0A4V2F1P5</accession>
<protein>
    <submittedName>
        <fullName evidence="3">TonB-linked SusC/RagA family outer membrane protein</fullName>
    </submittedName>
</protein>
<dbReference type="InterPro" id="IPR039426">
    <property type="entry name" value="TonB-dep_rcpt-like"/>
</dbReference>
<dbReference type="NCBIfam" id="TIGR04057">
    <property type="entry name" value="SusC_RagA_signa"/>
    <property type="match status" value="1"/>
</dbReference>
<feature type="domain" description="TonB-dependent receptor plug" evidence="2">
    <location>
        <begin position="275"/>
        <end position="409"/>
    </location>
</feature>